<accession>A0A848P339</accession>
<evidence type="ECO:0000313" key="3">
    <source>
        <dbReference type="Proteomes" id="UP000575469"/>
    </source>
</evidence>
<gene>
    <name evidence="2" type="ORF">HGR00_14140</name>
</gene>
<sequence>MITKTTLRLVSALLLCCCLSGMVVPAYARSNDGGLLVESLDGPVTDNEIQSFVAVAQTLQPAATGNGSEWAQGHSGENLKALALVYEIAPRKEILDTMVSFCDTLLSQRNDLLPAPAGQRIVWTGRIDPVWPNRPDAAPIETGGEQGDPVGHLANCAKQILRTPALHHQTVSNGDPFHFGATYLQRAKTYIAQADKTVDEHILRSLLNLSANQHMSFAANSPYQTGKPVPWNQQMMFSYAFANLAEAHQLLKDDPARVKRYDQIVRANVDWFFNNGLTSYTDKEGRPAYDWAYALPNRAGEDSNHGSLDVAGLYRLYQSGRYGISAAQMAPIANSVFDVMRLGDHHYAGRLNGSTGTGHGSDTNYLRSGYLFTALFRDDAYATMMNDSGIQAGSRTNRIDAYSRFLWVKHQRAVSK</sequence>
<protein>
    <recommendedName>
        <fullName evidence="4">Alginate lyase domain-containing protein</fullName>
    </recommendedName>
</protein>
<feature type="chain" id="PRO_5032898755" description="Alginate lyase domain-containing protein" evidence="1">
    <location>
        <begin position="29"/>
        <end position="416"/>
    </location>
</feature>
<name>A0A848P339_9RALS</name>
<evidence type="ECO:0000313" key="2">
    <source>
        <dbReference type="EMBL" id="NMV39054.1"/>
    </source>
</evidence>
<reference evidence="2 3" key="1">
    <citation type="submission" date="2020-04" db="EMBL/GenBank/DDBJ databases">
        <title>Ralstonia insidiosa genome sequencing and assembly.</title>
        <authorList>
            <person name="Martins R.C.R."/>
            <person name="Perdigao-Neto L.V."/>
            <person name="Levin A.S.S."/>
            <person name="Costa S.F."/>
        </authorList>
    </citation>
    <scope>NUCLEOTIDE SEQUENCE [LARGE SCALE GENOMIC DNA]</scope>
    <source>
        <strain evidence="2 3">5047</strain>
    </source>
</reference>
<keyword evidence="1" id="KW-0732">Signal</keyword>
<organism evidence="2 3">
    <name type="scientific">Ralstonia insidiosa</name>
    <dbReference type="NCBI Taxonomy" id="190721"/>
    <lineage>
        <taxon>Bacteria</taxon>
        <taxon>Pseudomonadati</taxon>
        <taxon>Pseudomonadota</taxon>
        <taxon>Betaproteobacteria</taxon>
        <taxon>Burkholderiales</taxon>
        <taxon>Burkholderiaceae</taxon>
        <taxon>Ralstonia</taxon>
    </lineage>
</organism>
<dbReference type="Proteomes" id="UP000575469">
    <property type="component" value="Unassembled WGS sequence"/>
</dbReference>
<evidence type="ECO:0000256" key="1">
    <source>
        <dbReference type="SAM" id="SignalP"/>
    </source>
</evidence>
<dbReference type="EMBL" id="JABBZM010000012">
    <property type="protein sequence ID" value="NMV39054.1"/>
    <property type="molecule type" value="Genomic_DNA"/>
</dbReference>
<evidence type="ECO:0008006" key="4">
    <source>
        <dbReference type="Google" id="ProtNLM"/>
    </source>
</evidence>
<dbReference type="RefSeq" id="WP_104655217.1">
    <property type="nucleotide sequence ID" value="NZ_JABBZM010000012.1"/>
</dbReference>
<comment type="caution">
    <text evidence="2">The sequence shown here is derived from an EMBL/GenBank/DDBJ whole genome shotgun (WGS) entry which is preliminary data.</text>
</comment>
<proteinExistence type="predicted"/>
<dbReference type="AlphaFoldDB" id="A0A848P339"/>
<feature type="signal peptide" evidence="1">
    <location>
        <begin position="1"/>
        <end position="28"/>
    </location>
</feature>